<dbReference type="PANTHER" id="PTHR21581">
    <property type="entry name" value="D-ALANYL-D-ALANINE CARBOXYPEPTIDASE"/>
    <property type="match status" value="1"/>
</dbReference>
<keyword evidence="2 10" id="KW-0732">Signal</keyword>
<evidence type="ECO:0000256" key="10">
    <source>
        <dbReference type="SAM" id="SignalP"/>
    </source>
</evidence>
<dbReference type="InterPro" id="IPR012338">
    <property type="entry name" value="Beta-lactam/transpept-like"/>
</dbReference>
<dbReference type="InterPro" id="IPR018044">
    <property type="entry name" value="Peptidase_S11"/>
</dbReference>
<evidence type="ECO:0000256" key="7">
    <source>
        <dbReference type="PIRSR" id="PIRSR618044-1"/>
    </source>
</evidence>
<dbReference type="Pfam" id="PF00768">
    <property type="entry name" value="Peptidase_S11"/>
    <property type="match status" value="1"/>
</dbReference>
<evidence type="ECO:0000256" key="3">
    <source>
        <dbReference type="ARBA" id="ARBA00022801"/>
    </source>
</evidence>
<evidence type="ECO:0000256" key="9">
    <source>
        <dbReference type="RuleBase" id="RU004016"/>
    </source>
</evidence>
<reference evidence="12 13" key="1">
    <citation type="submission" date="2020-07" db="EMBL/GenBank/DDBJ databases">
        <title>Huge and variable diversity of episymbiotic CPR bacteria and DPANN archaea in groundwater ecosystems.</title>
        <authorList>
            <person name="He C.Y."/>
            <person name="Keren R."/>
            <person name="Whittaker M."/>
            <person name="Farag I.F."/>
            <person name="Doudna J."/>
            <person name="Cate J.H.D."/>
            <person name="Banfield J.F."/>
        </authorList>
    </citation>
    <scope>NUCLEOTIDE SEQUENCE [LARGE SCALE GENOMIC DNA]</scope>
    <source>
        <strain evidence="12">NC_groundwater_70_Ag_B-0.1um_54_66</strain>
    </source>
</reference>
<dbReference type="GO" id="GO:0071555">
    <property type="term" value="P:cell wall organization"/>
    <property type="evidence" value="ECO:0007669"/>
    <property type="project" value="UniProtKB-KW"/>
</dbReference>
<dbReference type="InterPro" id="IPR001967">
    <property type="entry name" value="Peptidase_S11_N"/>
</dbReference>
<keyword evidence="12" id="KW-0121">Carboxypeptidase</keyword>
<dbReference type="PRINTS" id="PR00725">
    <property type="entry name" value="DADACBPTASE1"/>
</dbReference>
<feature type="active site" description="Proton acceptor" evidence="7">
    <location>
        <position position="96"/>
    </location>
</feature>
<evidence type="ECO:0000256" key="6">
    <source>
        <dbReference type="ARBA" id="ARBA00023316"/>
    </source>
</evidence>
<keyword evidence="6" id="KW-0961">Cell wall biogenesis/degradation</keyword>
<dbReference type="SUPFAM" id="SSF56601">
    <property type="entry name" value="beta-lactamase/transpeptidase-like"/>
    <property type="match status" value="1"/>
</dbReference>
<feature type="active site" evidence="7">
    <location>
        <position position="153"/>
    </location>
</feature>
<feature type="binding site" evidence="8">
    <location>
        <position position="255"/>
    </location>
    <ligand>
        <name>substrate</name>
    </ligand>
</feature>
<organism evidence="12 13">
    <name type="scientific">Micavibrio aeruginosavorus</name>
    <dbReference type="NCBI Taxonomy" id="349221"/>
    <lineage>
        <taxon>Bacteria</taxon>
        <taxon>Pseudomonadati</taxon>
        <taxon>Bdellovibrionota</taxon>
        <taxon>Bdellovibrionia</taxon>
        <taxon>Bdellovibrionales</taxon>
        <taxon>Pseudobdellovibrionaceae</taxon>
        <taxon>Micavibrio</taxon>
    </lineage>
</organism>
<dbReference type="GO" id="GO:0009002">
    <property type="term" value="F:serine-type D-Ala-D-Ala carboxypeptidase activity"/>
    <property type="evidence" value="ECO:0007669"/>
    <property type="project" value="InterPro"/>
</dbReference>
<dbReference type="Proteomes" id="UP000595362">
    <property type="component" value="Chromosome"/>
</dbReference>
<feature type="active site" description="Acyl-ester intermediate" evidence="7">
    <location>
        <position position="93"/>
    </location>
</feature>
<evidence type="ECO:0000313" key="13">
    <source>
        <dbReference type="Proteomes" id="UP000595362"/>
    </source>
</evidence>
<sequence length="350" mass="38287">MNTRKGVLAAFLSLTFATASLGISPDAAAAVRKKGSIAKQQMHHNKKLRATPTILNGHVPEVSSVIMVIDESHPEGFRVLNSDEPHARRTPASITKIMTLSLLFDAIESGEIKLNDKITLSDTDTGAGGTMLPAHPGTQITVQQAILAMVTRSANNVAVSVAEHLAGSEAAFAQRMNQKARKLGMNNTHFVNSHGMRDPNQYSSAYDLALLSHHIITQQSEHYHYFSTLSFIYGRATYNNHNRLMRIYGGMDGLKTGMTNHGWQLAASAERIIPANPEKNQPETIHRVIGVFMGGITKEQRNNCLGHLMDQAFISLGHNIDGDRFSYSEKACTSARHKPAPGSSNFTHLR</sequence>
<name>A0A7T5R2T2_9BACT</name>
<dbReference type="GO" id="GO:0008360">
    <property type="term" value="P:regulation of cell shape"/>
    <property type="evidence" value="ECO:0007669"/>
    <property type="project" value="UniProtKB-KW"/>
</dbReference>
<keyword evidence="3" id="KW-0378">Hydrolase</keyword>
<dbReference type="EMBL" id="CP066681">
    <property type="protein sequence ID" value="QQG36515.1"/>
    <property type="molecule type" value="Genomic_DNA"/>
</dbReference>
<dbReference type="AlphaFoldDB" id="A0A7T5R2T2"/>
<dbReference type="Gene3D" id="3.40.710.10">
    <property type="entry name" value="DD-peptidase/beta-lactamase superfamily"/>
    <property type="match status" value="1"/>
</dbReference>
<proteinExistence type="inferred from homology"/>
<accession>A0A7T5R2T2</accession>
<gene>
    <name evidence="12" type="ORF">HYS17_01610</name>
</gene>
<feature type="domain" description="Peptidase S11 D-alanyl-D-alanine carboxypeptidase A N-terminal" evidence="11">
    <location>
        <begin position="77"/>
        <end position="269"/>
    </location>
</feature>
<feature type="signal peptide" evidence="10">
    <location>
        <begin position="1"/>
        <end position="29"/>
    </location>
</feature>
<evidence type="ECO:0000256" key="2">
    <source>
        <dbReference type="ARBA" id="ARBA00022729"/>
    </source>
</evidence>
<evidence type="ECO:0000256" key="1">
    <source>
        <dbReference type="ARBA" id="ARBA00007164"/>
    </source>
</evidence>
<comment type="similarity">
    <text evidence="1 9">Belongs to the peptidase S11 family.</text>
</comment>
<evidence type="ECO:0000259" key="11">
    <source>
        <dbReference type="Pfam" id="PF00768"/>
    </source>
</evidence>
<dbReference type="PANTHER" id="PTHR21581:SF6">
    <property type="entry name" value="TRAFFICKING PROTEIN PARTICLE COMPLEX SUBUNIT 12"/>
    <property type="match status" value="1"/>
</dbReference>
<evidence type="ECO:0000256" key="4">
    <source>
        <dbReference type="ARBA" id="ARBA00022960"/>
    </source>
</evidence>
<evidence type="ECO:0000256" key="5">
    <source>
        <dbReference type="ARBA" id="ARBA00022984"/>
    </source>
</evidence>
<keyword evidence="12" id="KW-0645">Protease</keyword>
<dbReference type="GO" id="GO:0009252">
    <property type="term" value="P:peptidoglycan biosynthetic process"/>
    <property type="evidence" value="ECO:0007669"/>
    <property type="project" value="UniProtKB-KW"/>
</dbReference>
<protein>
    <submittedName>
        <fullName evidence="12">D-alanyl-D-alanine carboxypeptidase</fullName>
    </submittedName>
</protein>
<feature type="chain" id="PRO_5032618375" evidence="10">
    <location>
        <begin position="30"/>
        <end position="350"/>
    </location>
</feature>
<keyword evidence="5" id="KW-0573">Peptidoglycan synthesis</keyword>
<evidence type="ECO:0000313" key="12">
    <source>
        <dbReference type="EMBL" id="QQG36515.1"/>
    </source>
</evidence>
<keyword evidence="4" id="KW-0133">Cell shape</keyword>
<evidence type="ECO:0000256" key="8">
    <source>
        <dbReference type="PIRSR" id="PIRSR618044-2"/>
    </source>
</evidence>
<dbReference type="GO" id="GO:0006508">
    <property type="term" value="P:proteolysis"/>
    <property type="evidence" value="ECO:0007669"/>
    <property type="project" value="InterPro"/>
</dbReference>